<evidence type="ECO:0000256" key="2">
    <source>
        <dbReference type="ARBA" id="ARBA00008444"/>
    </source>
</evidence>
<evidence type="ECO:0000256" key="8">
    <source>
        <dbReference type="SAM" id="MobiDB-lite"/>
    </source>
</evidence>
<evidence type="ECO:0000313" key="9">
    <source>
        <dbReference type="EMBL" id="EGD74156.1"/>
    </source>
</evidence>
<sequence length="281" mass="30597">MEDKTQEAQPQPEAAARGAGDNVGSSWGAWAWQALFGGRDAGTGTAQSQRTQEQPTQLQQQEQQQPEELRASPSSVVAGGNGSDSSSDDGQASAPSLPVTADIKPKTKTFAERIRGAFVPLSQRQQDELQEEEEEKKPDPFVVYMNEKTGMTEEQLASAVRVTSTAGIAGFLFGGVTSISDAAKKYQLENQNTKYHSHRQMQSELNTHVLRTFFRRGSAFGWKTTIFVGGLEIGTKLMEAQRQRKDVFNTVIPGTLMGTVFGLRRGVRGGALGLWAGLVFR</sequence>
<name>F2UC49_SALR5</name>
<evidence type="ECO:0000256" key="3">
    <source>
        <dbReference type="ARBA" id="ARBA00022692"/>
    </source>
</evidence>
<dbReference type="KEGG" id="sre:PTSG_06165"/>
<dbReference type="GeneID" id="16073631"/>
<feature type="compositionally biased region" description="Low complexity" evidence="8">
    <location>
        <begin position="49"/>
        <end position="66"/>
    </location>
</feature>
<dbReference type="GO" id="GO:0032981">
    <property type="term" value="P:mitochondrial respiratory chain complex I assembly"/>
    <property type="evidence" value="ECO:0007669"/>
    <property type="project" value="InterPro"/>
</dbReference>
<feature type="region of interest" description="Disordered" evidence="8">
    <location>
        <begin position="1"/>
        <end position="104"/>
    </location>
</feature>
<dbReference type="RefSeq" id="XP_004993057.1">
    <property type="nucleotide sequence ID" value="XM_004993000.1"/>
</dbReference>
<comment type="subcellular location">
    <subcellularLocation>
        <location evidence="1">Membrane</location>
        <topology evidence="1">Multi-pass membrane protein</topology>
    </subcellularLocation>
</comment>
<dbReference type="GO" id="GO:0016020">
    <property type="term" value="C:membrane"/>
    <property type="evidence" value="ECO:0007669"/>
    <property type="project" value="UniProtKB-SubCell"/>
</dbReference>
<dbReference type="Pfam" id="PF02466">
    <property type="entry name" value="Tim17"/>
    <property type="match status" value="1"/>
</dbReference>
<dbReference type="STRING" id="946362.F2UC49"/>
<evidence type="ECO:0000256" key="5">
    <source>
        <dbReference type="ARBA" id="ARBA00023136"/>
    </source>
</evidence>
<proteinExistence type="inferred from homology"/>
<dbReference type="Proteomes" id="UP000007799">
    <property type="component" value="Unassembled WGS sequence"/>
</dbReference>
<evidence type="ECO:0000313" key="10">
    <source>
        <dbReference type="Proteomes" id="UP000007799"/>
    </source>
</evidence>
<dbReference type="AlphaFoldDB" id="F2UC49"/>
<accession>F2UC49</accession>
<organism evidence="10">
    <name type="scientific">Salpingoeca rosetta (strain ATCC 50818 / BSB-021)</name>
    <dbReference type="NCBI Taxonomy" id="946362"/>
    <lineage>
        <taxon>Eukaryota</taxon>
        <taxon>Choanoflagellata</taxon>
        <taxon>Craspedida</taxon>
        <taxon>Salpingoecidae</taxon>
        <taxon>Salpingoeca</taxon>
    </lineage>
</organism>
<dbReference type="PANTHER" id="PTHR13002">
    <property type="entry name" value="C3ORF1 PROTEIN-RELATED"/>
    <property type="match status" value="1"/>
</dbReference>
<dbReference type="eggNOG" id="KOG4608">
    <property type="taxonomic scope" value="Eukaryota"/>
</dbReference>
<dbReference type="InterPro" id="IPR055299">
    <property type="entry name" value="TIMMDC1"/>
</dbReference>
<keyword evidence="4" id="KW-1133">Transmembrane helix</keyword>
<evidence type="ECO:0000256" key="1">
    <source>
        <dbReference type="ARBA" id="ARBA00004141"/>
    </source>
</evidence>
<evidence type="ECO:0000256" key="6">
    <source>
        <dbReference type="ARBA" id="ARBA00040778"/>
    </source>
</evidence>
<gene>
    <name evidence="9" type="ORF">PTSG_06165</name>
</gene>
<feature type="compositionally biased region" description="Low complexity" evidence="8">
    <location>
        <begin position="7"/>
        <end position="16"/>
    </location>
</feature>
<dbReference type="EMBL" id="GL832968">
    <property type="protein sequence ID" value="EGD74156.1"/>
    <property type="molecule type" value="Genomic_DNA"/>
</dbReference>
<protein>
    <recommendedName>
        <fullName evidence="6">Complex I assembly factor TIMMDC1, mitochondrial</fullName>
    </recommendedName>
    <alternativeName>
        <fullName evidence="7">Translocase of inner mitochondrial membrane domain-containing protein 1</fullName>
    </alternativeName>
</protein>
<keyword evidence="3" id="KW-0812">Transmembrane</keyword>
<keyword evidence="5" id="KW-0472">Membrane</keyword>
<evidence type="ECO:0000256" key="7">
    <source>
        <dbReference type="ARBA" id="ARBA00041344"/>
    </source>
</evidence>
<dbReference type="GO" id="GO:0005739">
    <property type="term" value="C:mitochondrion"/>
    <property type="evidence" value="ECO:0007669"/>
    <property type="project" value="TreeGrafter"/>
</dbReference>
<evidence type="ECO:0000256" key="4">
    <source>
        <dbReference type="ARBA" id="ARBA00022989"/>
    </source>
</evidence>
<comment type="similarity">
    <text evidence="2">Belongs to the Tim17/Tim22/Tim23 family.</text>
</comment>
<feature type="compositionally biased region" description="Low complexity" evidence="8">
    <location>
        <begin position="74"/>
        <end position="96"/>
    </location>
</feature>
<reference evidence="9" key="1">
    <citation type="submission" date="2009-08" db="EMBL/GenBank/DDBJ databases">
        <title>Annotation of Salpingoeca rosetta.</title>
        <authorList>
            <consortium name="The Broad Institute Genome Sequencing Platform"/>
            <person name="Russ C."/>
            <person name="Cuomo C."/>
            <person name="Burger G."/>
            <person name="Gray M.W."/>
            <person name="Holland P.W.H."/>
            <person name="King N."/>
            <person name="Lang F.B.F."/>
            <person name="Roger A.J."/>
            <person name="Ruiz-Trillo I."/>
            <person name="Young S.K."/>
            <person name="Zeng Q."/>
            <person name="Gargeya S."/>
            <person name="Alvarado L."/>
            <person name="Berlin A."/>
            <person name="Chapman S.B."/>
            <person name="Chen Z."/>
            <person name="Freedman E."/>
            <person name="Gellesch M."/>
            <person name="Goldberg J."/>
            <person name="Griggs A."/>
            <person name="Gujja S."/>
            <person name="Heilman E."/>
            <person name="Heiman D."/>
            <person name="Howarth C."/>
            <person name="Mehta T."/>
            <person name="Neiman D."/>
            <person name="Pearson M."/>
            <person name="Roberts A."/>
            <person name="Saif S."/>
            <person name="Shea T."/>
            <person name="Shenoy N."/>
            <person name="Sisk P."/>
            <person name="Stolte C."/>
            <person name="Sykes S."/>
            <person name="White J."/>
            <person name="Yandava C."/>
            <person name="Haas B."/>
            <person name="Nusbaum C."/>
            <person name="Birren B."/>
        </authorList>
    </citation>
    <scope>NUCLEOTIDE SEQUENCE [LARGE SCALE GENOMIC DNA]</scope>
    <source>
        <strain evidence="9">ATCC 50818</strain>
    </source>
</reference>
<dbReference type="InParanoid" id="F2UC49"/>
<dbReference type="PANTHER" id="PTHR13002:SF1">
    <property type="entry name" value="COMPLEX I ASSEMBLY FACTOR TIMMDC1, MITOCHONDRIAL"/>
    <property type="match status" value="1"/>
</dbReference>
<dbReference type="OrthoDB" id="5826189at2759"/>
<keyword evidence="10" id="KW-1185">Reference proteome</keyword>